<dbReference type="Proteomes" id="UP000032452">
    <property type="component" value="Unassembled WGS sequence"/>
</dbReference>
<organism evidence="1 2">
    <name type="scientific">Aliterella atlantica CENA595</name>
    <dbReference type="NCBI Taxonomy" id="1618023"/>
    <lineage>
        <taxon>Bacteria</taxon>
        <taxon>Bacillati</taxon>
        <taxon>Cyanobacteriota</taxon>
        <taxon>Cyanophyceae</taxon>
        <taxon>Chroococcidiopsidales</taxon>
        <taxon>Aliterellaceae</taxon>
        <taxon>Aliterella</taxon>
    </lineage>
</organism>
<dbReference type="AlphaFoldDB" id="A0A0D8ZLT5"/>
<name>A0A0D8ZLT5_9CYAN</name>
<evidence type="ECO:0000313" key="1">
    <source>
        <dbReference type="EMBL" id="KJH69399.1"/>
    </source>
</evidence>
<accession>A0A0D8ZLT5</accession>
<keyword evidence="2" id="KW-1185">Reference proteome</keyword>
<evidence type="ECO:0000313" key="2">
    <source>
        <dbReference type="Proteomes" id="UP000032452"/>
    </source>
</evidence>
<proteinExistence type="predicted"/>
<dbReference type="RefSeq" id="WP_045057269.1">
    <property type="nucleotide sequence ID" value="NZ_CAWMDP010000010.1"/>
</dbReference>
<protein>
    <submittedName>
        <fullName evidence="1">Uncharacterized protein</fullName>
    </submittedName>
</protein>
<comment type="caution">
    <text evidence="1">The sequence shown here is derived from an EMBL/GenBank/DDBJ whole genome shotgun (WGS) entry which is preliminary data.</text>
</comment>
<dbReference type="EMBL" id="JYON01000047">
    <property type="protein sequence ID" value="KJH69399.1"/>
    <property type="molecule type" value="Genomic_DNA"/>
</dbReference>
<dbReference type="OrthoDB" id="488464at2"/>
<gene>
    <name evidence="1" type="ORF">UH38_24150</name>
</gene>
<sequence length="115" mass="11758">MAAVTDLTWQQLADKLPAGAITVASGAVTINAGLINGSNIDALTDSGVVKFFSLLFTAANKAQADANVDQVDGERLTAFSPATIGANANGYITLTRPFVCRSELATATNIIGTNA</sequence>
<dbReference type="STRING" id="1618023.UH38_24150"/>
<reference evidence="1 2" key="1">
    <citation type="submission" date="2015-02" db="EMBL/GenBank/DDBJ databases">
        <title>Draft genome of a novel marine cyanobacterium (Chroococcales) isolated from South Atlantic Ocean.</title>
        <authorList>
            <person name="Rigonato J."/>
            <person name="Alvarenga D.O."/>
            <person name="Branco L.H."/>
            <person name="Varani A.M."/>
            <person name="Brandini F.P."/>
            <person name="Fiore M.F."/>
        </authorList>
    </citation>
    <scope>NUCLEOTIDE SEQUENCE [LARGE SCALE GENOMIC DNA]</scope>
    <source>
        <strain evidence="1 2">CENA595</strain>
    </source>
</reference>